<dbReference type="Proteomes" id="UP001157502">
    <property type="component" value="Chromosome 22"/>
</dbReference>
<organism evidence="1 2">
    <name type="scientific">Dallia pectoralis</name>
    <name type="common">Alaska blackfish</name>
    <dbReference type="NCBI Taxonomy" id="75939"/>
    <lineage>
        <taxon>Eukaryota</taxon>
        <taxon>Metazoa</taxon>
        <taxon>Chordata</taxon>
        <taxon>Craniata</taxon>
        <taxon>Vertebrata</taxon>
        <taxon>Euteleostomi</taxon>
        <taxon>Actinopterygii</taxon>
        <taxon>Neopterygii</taxon>
        <taxon>Teleostei</taxon>
        <taxon>Protacanthopterygii</taxon>
        <taxon>Esociformes</taxon>
        <taxon>Umbridae</taxon>
        <taxon>Dallia</taxon>
    </lineage>
</organism>
<protein>
    <submittedName>
        <fullName evidence="1">Uncharacterized protein</fullName>
    </submittedName>
</protein>
<evidence type="ECO:0000313" key="1">
    <source>
        <dbReference type="EMBL" id="KAJ7994885.1"/>
    </source>
</evidence>
<reference evidence="1" key="1">
    <citation type="submission" date="2021-05" db="EMBL/GenBank/DDBJ databases">
        <authorList>
            <person name="Pan Q."/>
            <person name="Jouanno E."/>
            <person name="Zahm M."/>
            <person name="Klopp C."/>
            <person name="Cabau C."/>
            <person name="Louis A."/>
            <person name="Berthelot C."/>
            <person name="Parey E."/>
            <person name="Roest Crollius H."/>
            <person name="Montfort J."/>
            <person name="Robinson-Rechavi M."/>
            <person name="Bouchez O."/>
            <person name="Lampietro C."/>
            <person name="Lopez Roques C."/>
            <person name="Donnadieu C."/>
            <person name="Postlethwait J."/>
            <person name="Bobe J."/>
            <person name="Dillon D."/>
            <person name="Chandos A."/>
            <person name="von Hippel F."/>
            <person name="Guiguen Y."/>
        </authorList>
    </citation>
    <scope>NUCLEOTIDE SEQUENCE</scope>
    <source>
        <strain evidence="1">YG-Jan2019</strain>
    </source>
</reference>
<name>A0ACC2FU62_DALPE</name>
<comment type="caution">
    <text evidence="1">The sequence shown here is derived from an EMBL/GenBank/DDBJ whole genome shotgun (WGS) entry which is preliminary data.</text>
</comment>
<gene>
    <name evidence="1" type="ORF">DPEC_G00254100</name>
</gene>
<sequence>MKLTRTRLPQQHTTALVNAPRSMAASQCRYYVLDLANGSGVLCGTTVARRLRFHRPTRHDVAQPSLLPRPCPLSVPCLVRLIRRRPRTIVATTLQTNIDRL</sequence>
<accession>A0ACC2FU62</accession>
<proteinExistence type="predicted"/>
<keyword evidence="2" id="KW-1185">Reference proteome</keyword>
<dbReference type="EMBL" id="CM055749">
    <property type="protein sequence ID" value="KAJ7994885.1"/>
    <property type="molecule type" value="Genomic_DNA"/>
</dbReference>
<evidence type="ECO:0000313" key="2">
    <source>
        <dbReference type="Proteomes" id="UP001157502"/>
    </source>
</evidence>